<gene>
    <name evidence="12 19" type="primary">hisD</name>
    <name evidence="19" type="ORF">GNP93_11820</name>
</gene>
<keyword evidence="10 12" id="KW-0368">Histidine biosynthesis</keyword>
<evidence type="ECO:0000313" key="20">
    <source>
        <dbReference type="Proteomes" id="UP000450917"/>
    </source>
</evidence>
<comment type="pathway">
    <text evidence="2 12">Amino-acid biosynthesis; L-histidine biosynthesis; L-histidine from 5-phospho-alpha-D-ribose 1-diphosphate: step 9/9.</text>
</comment>
<evidence type="ECO:0000256" key="1">
    <source>
        <dbReference type="ARBA" id="ARBA00003850"/>
    </source>
</evidence>
<dbReference type="EC" id="1.1.1.23" evidence="4 12"/>
<feature type="binding site" evidence="12 17">
    <location>
        <position position="354"/>
    </location>
    <ligand>
        <name>Zn(2+)</name>
        <dbReference type="ChEBI" id="CHEBI:29105"/>
    </ligand>
</feature>
<dbReference type="CDD" id="cd06572">
    <property type="entry name" value="Histidinol_dh"/>
    <property type="match status" value="1"/>
</dbReference>
<dbReference type="GO" id="GO:0008270">
    <property type="term" value="F:zinc ion binding"/>
    <property type="evidence" value="ECO:0007669"/>
    <property type="project" value="UniProtKB-UniRule"/>
</dbReference>
<dbReference type="Gene3D" id="3.40.50.1980">
    <property type="entry name" value="Nitrogenase molybdenum iron protein domain"/>
    <property type="match status" value="2"/>
</dbReference>
<keyword evidence="9 12" id="KW-0520">NAD</keyword>
<accession>A0A7X3CS31</accession>
<comment type="caution">
    <text evidence="19">The sequence shown here is derived from an EMBL/GenBank/DDBJ whole genome shotgun (WGS) entry which is preliminary data.</text>
</comment>
<keyword evidence="8 12" id="KW-0560">Oxidoreductase</keyword>
<dbReference type="HAMAP" id="MF_01024">
    <property type="entry name" value="HisD"/>
    <property type="match status" value="1"/>
</dbReference>
<evidence type="ECO:0000256" key="8">
    <source>
        <dbReference type="ARBA" id="ARBA00023002"/>
    </source>
</evidence>
<dbReference type="InterPro" id="IPR022695">
    <property type="entry name" value="Histidinol_DH_monofunct"/>
</dbReference>
<comment type="function">
    <text evidence="1 12">Catalyzes the sequential NAD-dependent oxidations of L-histidinol to L-histidinaldehyde and then to L-histidine.</text>
</comment>
<evidence type="ECO:0000256" key="3">
    <source>
        <dbReference type="ARBA" id="ARBA00010178"/>
    </source>
</evidence>
<feature type="binding site" evidence="12 15">
    <location>
        <position position="184"/>
    </location>
    <ligand>
        <name>NAD(+)</name>
        <dbReference type="ChEBI" id="CHEBI:57540"/>
    </ligand>
</feature>
<dbReference type="InterPro" id="IPR016161">
    <property type="entry name" value="Ald_DH/histidinol_DH"/>
</dbReference>
<evidence type="ECO:0000256" key="11">
    <source>
        <dbReference type="ARBA" id="ARBA00049489"/>
    </source>
</evidence>
<feature type="binding site" evidence="12 17">
    <location>
        <position position="252"/>
    </location>
    <ligand>
        <name>Zn(2+)</name>
        <dbReference type="ChEBI" id="CHEBI:29105"/>
    </ligand>
</feature>
<evidence type="ECO:0000256" key="12">
    <source>
        <dbReference type="HAMAP-Rule" id="MF_01024"/>
    </source>
</evidence>
<keyword evidence="6 12" id="KW-0479">Metal-binding</keyword>
<comment type="catalytic activity">
    <reaction evidence="11 12">
        <text>L-histidinol + 2 NAD(+) + H2O = L-histidine + 2 NADH + 3 H(+)</text>
        <dbReference type="Rhea" id="RHEA:20641"/>
        <dbReference type="ChEBI" id="CHEBI:15377"/>
        <dbReference type="ChEBI" id="CHEBI:15378"/>
        <dbReference type="ChEBI" id="CHEBI:57540"/>
        <dbReference type="ChEBI" id="CHEBI:57595"/>
        <dbReference type="ChEBI" id="CHEBI:57699"/>
        <dbReference type="ChEBI" id="CHEBI:57945"/>
        <dbReference type="EC" id="1.1.1.23"/>
    </reaction>
</comment>
<dbReference type="InterPro" id="IPR012131">
    <property type="entry name" value="Hstdl_DH"/>
</dbReference>
<comment type="similarity">
    <text evidence="3 12 13 18">Belongs to the histidinol dehydrogenase family.</text>
</comment>
<feature type="binding site" evidence="12 16">
    <location>
        <position position="354"/>
    </location>
    <ligand>
        <name>substrate</name>
    </ligand>
</feature>
<dbReference type="PANTHER" id="PTHR21256:SF2">
    <property type="entry name" value="HISTIDINE BIOSYNTHESIS TRIFUNCTIONAL PROTEIN"/>
    <property type="match status" value="1"/>
</dbReference>
<evidence type="ECO:0000256" key="18">
    <source>
        <dbReference type="RuleBase" id="RU004175"/>
    </source>
</evidence>
<proteinExistence type="inferred from homology"/>
<feature type="binding site" evidence="12 15">
    <location>
        <position position="207"/>
    </location>
    <ligand>
        <name>NAD(+)</name>
        <dbReference type="ChEBI" id="CHEBI:57540"/>
    </ligand>
</feature>
<keyword evidence="5 12" id="KW-0028">Amino-acid biosynthesis</keyword>
<dbReference type="EMBL" id="WNZX01000008">
    <property type="protein sequence ID" value="MUG71365.1"/>
    <property type="molecule type" value="Genomic_DNA"/>
</dbReference>
<name>A0A7X3CS31_9BACL</name>
<evidence type="ECO:0000313" key="19">
    <source>
        <dbReference type="EMBL" id="MUG71365.1"/>
    </source>
</evidence>
<dbReference type="AlphaFoldDB" id="A0A7X3CS31"/>
<dbReference type="GO" id="GO:0051287">
    <property type="term" value="F:NAD binding"/>
    <property type="evidence" value="ECO:0007669"/>
    <property type="project" value="InterPro"/>
</dbReference>
<dbReference type="Gene3D" id="1.20.5.1300">
    <property type="match status" value="1"/>
</dbReference>
<feature type="binding site" evidence="12 16">
    <location>
        <position position="408"/>
    </location>
    <ligand>
        <name>substrate</name>
    </ligand>
</feature>
<dbReference type="GO" id="GO:0005829">
    <property type="term" value="C:cytosol"/>
    <property type="evidence" value="ECO:0007669"/>
    <property type="project" value="TreeGrafter"/>
</dbReference>
<feature type="binding site" evidence="12 16">
    <location>
        <position position="413"/>
    </location>
    <ligand>
        <name>substrate</name>
    </ligand>
</feature>
<evidence type="ECO:0000256" key="13">
    <source>
        <dbReference type="PIRNR" id="PIRNR000099"/>
    </source>
</evidence>
<feature type="active site" description="Proton acceptor" evidence="12 14">
    <location>
        <position position="320"/>
    </location>
</feature>
<evidence type="ECO:0000256" key="15">
    <source>
        <dbReference type="PIRSR" id="PIRSR000099-2"/>
    </source>
</evidence>
<feature type="binding site" evidence="12 16">
    <location>
        <position position="255"/>
    </location>
    <ligand>
        <name>substrate</name>
    </ligand>
</feature>
<feature type="binding site" evidence="12 17">
    <location>
        <position position="413"/>
    </location>
    <ligand>
        <name>Zn(2+)</name>
        <dbReference type="ChEBI" id="CHEBI:29105"/>
    </ligand>
</feature>
<dbReference type="PRINTS" id="PR00083">
    <property type="entry name" value="HOLDHDRGNASE"/>
</dbReference>
<feature type="active site" description="Proton acceptor" evidence="12 14">
    <location>
        <position position="321"/>
    </location>
</feature>
<keyword evidence="7 12" id="KW-0862">Zinc</keyword>
<evidence type="ECO:0000256" key="4">
    <source>
        <dbReference type="ARBA" id="ARBA00012965"/>
    </source>
</evidence>
<keyword evidence="20" id="KW-1185">Reference proteome</keyword>
<dbReference type="GO" id="GO:0004399">
    <property type="term" value="F:histidinol dehydrogenase activity"/>
    <property type="evidence" value="ECO:0007669"/>
    <property type="project" value="UniProtKB-UniRule"/>
</dbReference>
<evidence type="ECO:0000256" key="5">
    <source>
        <dbReference type="ARBA" id="ARBA00022605"/>
    </source>
</evidence>
<feature type="binding site" evidence="12 16">
    <location>
        <position position="252"/>
    </location>
    <ligand>
        <name>substrate</name>
    </ligand>
</feature>
<feature type="binding site" evidence="12 17">
    <location>
        <position position="255"/>
    </location>
    <ligand>
        <name>Zn(2+)</name>
        <dbReference type="ChEBI" id="CHEBI:29105"/>
    </ligand>
</feature>
<evidence type="ECO:0000256" key="9">
    <source>
        <dbReference type="ARBA" id="ARBA00023027"/>
    </source>
</evidence>
<evidence type="ECO:0000256" key="14">
    <source>
        <dbReference type="PIRSR" id="PIRSR000099-1"/>
    </source>
</evidence>
<protein>
    <recommendedName>
        <fullName evidence="4 12">Histidinol dehydrogenase</fullName>
        <shortName evidence="12">HDH</shortName>
        <ecNumber evidence="4 12">1.1.1.23</ecNumber>
    </recommendedName>
</protein>
<feature type="binding site" evidence="12 16">
    <location>
        <position position="321"/>
    </location>
    <ligand>
        <name>substrate</name>
    </ligand>
</feature>
<evidence type="ECO:0000256" key="10">
    <source>
        <dbReference type="ARBA" id="ARBA00023102"/>
    </source>
</evidence>
<organism evidence="19 20">
    <name type="scientific">Paenibacillus validus</name>
    <dbReference type="NCBI Taxonomy" id="44253"/>
    <lineage>
        <taxon>Bacteria</taxon>
        <taxon>Bacillati</taxon>
        <taxon>Bacillota</taxon>
        <taxon>Bacilli</taxon>
        <taxon>Bacillales</taxon>
        <taxon>Paenibacillaceae</taxon>
        <taxon>Paenibacillus</taxon>
    </lineage>
</organism>
<dbReference type="PROSITE" id="PS00611">
    <property type="entry name" value="HISOL_DEHYDROGENASE"/>
    <property type="match status" value="1"/>
</dbReference>
<dbReference type="GO" id="GO:0000105">
    <property type="term" value="P:L-histidine biosynthetic process"/>
    <property type="evidence" value="ECO:0007669"/>
    <property type="project" value="UniProtKB-UniRule"/>
</dbReference>
<dbReference type="InterPro" id="IPR001692">
    <property type="entry name" value="Histidinol_DH_CS"/>
</dbReference>
<evidence type="ECO:0000256" key="16">
    <source>
        <dbReference type="PIRSR" id="PIRSR000099-3"/>
    </source>
</evidence>
<dbReference type="PANTHER" id="PTHR21256">
    <property type="entry name" value="HISTIDINOL DEHYDROGENASE HDH"/>
    <property type="match status" value="1"/>
</dbReference>
<dbReference type="NCBIfam" id="TIGR00069">
    <property type="entry name" value="hisD"/>
    <property type="match status" value="1"/>
</dbReference>
<dbReference type="FunFam" id="3.40.50.1980:FF:000001">
    <property type="entry name" value="Histidinol dehydrogenase"/>
    <property type="match status" value="1"/>
</dbReference>
<evidence type="ECO:0000256" key="7">
    <source>
        <dbReference type="ARBA" id="ARBA00022833"/>
    </source>
</evidence>
<dbReference type="Proteomes" id="UP000450917">
    <property type="component" value="Unassembled WGS sequence"/>
</dbReference>
<dbReference type="SUPFAM" id="SSF53720">
    <property type="entry name" value="ALDH-like"/>
    <property type="match status" value="1"/>
</dbReference>
<dbReference type="FunFam" id="3.40.50.1980:FF:000026">
    <property type="entry name" value="Histidinol dehydrogenase"/>
    <property type="match status" value="1"/>
</dbReference>
<evidence type="ECO:0000256" key="2">
    <source>
        <dbReference type="ARBA" id="ARBA00004940"/>
    </source>
</evidence>
<dbReference type="Pfam" id="PF00815">
    <property type="entry name" value="Histidinol_dh"/>
    <property type="match status" value="1"/>
</dbReference>
<evidence type="ECO:0000256" key="6">
    <source>
        <dbReference type="ARBA" id="ARBA00022723"/>
    </source>
</evidence>
<feature type="binding site" evidence="12 16">
    <location>
        <position position="230"/>
    </location>
    <ligand>
        <name>substrate</name>
    </ligand>
</feature>
<evidence type="ECO:0000256" key="17">
    <source>
        <dbReference type="PIRSR" id="PIRSR000099-4"/>
    </source>
</evidence>
<dbReference type="FunFam" id="1.20.5.1300:FF:000002">
    <property type="entry name" value="Histidinol dehydrogenase, chloroplastic"/>
    <property type="match status" value="1"/>
</dbReference>
<dbReference type="UniPathway" id="UPA00031">
    <property type="reaction ID" value="UER00014"/>
</dbReference>
<sequence>MKRMPASEFALKREVEYGSPEQNERVRLIIEEVRQDGDAALRKFAKQFDRADVSDLRVAEAEIEAAYRQVDDEFLTAIREAAVNIRRFHEKQLRTSWMDLQPDGSILGQVMRPLRRVGLYVPGGKAAYPSSVLMNAIPAQVAGVPEIVMVTPPATAGIEGINPHILVAAAEAGVREIYRVGGAQAVAALAYGTDSIAPVDKIVGPGNIYVALAKRYVFGAVDIDSIAGPSEIVVLADESADAAYVAADLLSQAEHDEMASAILITPSEALAEAVQAEVQRQLAELPRREIAGQSVRDYGAILTVGSLEEGVDAVNRLAPEHLEILTREPFQYLSKIENAGAIFLGPYSSEPVGDYFAGPNHVLPTNGTARFSSPLNVDHFMKKSSVIYYSKEALLRDGDKIIALARHEGLEAHARAIEIRLQKEGDSRG</sequence>
<dbReference type="RefSeq" id="WP_054800217.1">
    <property type="nucleotide sequence ID" value="NZ_JBDLZV010000001.1"/>
</dbReference>
<dbReference type="PIRSF" id="PIRSF000099">
    <property type="entry name" value="Histidinol_dh"/>
    <property type="match status" value="1"/>
</dbReference>
<reference evidence="19 20" key="1">
    <citation type="submission" date="2019-11" db="EMBL/GenBank/DDBJ databases">
        <title>Draft genome sequences of five Paenibacillus species of dairy origin.</title>
        <authorList>
            <person name="Olajide A.M."/>
            <person name="Chen S."/>
            <person name="Lapointe G."/>
        </authorList>
    </citation>
    <scope>NUCLEOTIDE SEQUENCE [LARGE SCALE GENOMIC DNA]</scope>
    <source>
        <strain evidence="19 20">2CS3</strain>
    </source>
</reference>
<feature type="binding site" evidence="12 15">
    <location>
        <position position="120"/>
    </location>
    <ligand>
        <name>NAD(+)</name>
        <dbReference type="ChEBI" id="CHEBI:57540"/>
    </ligand>
</feature>
<comment type="cofactor">
    <cofactor evidence="12 17">
        <name>Zn(2+)</name>
        <dbReference type="ChEBI" id="CHEBI:29105"/>
    </cofactor>
    <text evidence="12 17">Binds 1 zinc ion per subunit.</text>
</comment>